<dbReference type="Pfam" id="PF00781">
    <property type="entry name" value="DAGK_cat"/>
    <property type="match status" value="1"/>
</dbReference>
<dbReference type="InterPro" id="IPR001206">
    <property type="entry name" value="Diacylglycerol_kinase_cat_dom"/>
</dbReference>
<dbReference type="InterPro" id="IPR050187">
    <property type="entry name" value="Lipid_Phosphate_FormReg"/>
</dbReference>
<dbReference type="STRING" id="1423739.FC85_GL003069"/>
<gene>
    <name evidence="10" type="ORF">FC85_GL003069</name>
</gene>
<reference evidence="10 11" key="1">
    <citation type="journal article" date="2015" name="Genome Announc.">
        <title>Expanding the biotechnology potential of lactobacilli through comparative genomics of 213 strains and associated genera.</title>
        <authorList>
            <person name="Sun Z."/>
            <person name="Harris H.M."/>
            <person name="McCann A."/>
            <person name="Guo C."/>
            <person name="Argimon S."/>
            <person name="Zhang W."/>
            <person name="Yang X."/>
            <person name="Jeffery I.B."/>
            <person name="Cooney J.C."/>
            <person name="Kagawa T.F."/>
            <person name="Liu W."/>
            <person name="Song Y."/>
            <person name="Salvetti E."/>
            <person name="Wrobel A."/>
            <person name="Rasinkangas P."/>
            <person name="Parkhill J."/>
            <person name="Rea M.C."/>
            <person name="O'Sullivan O."/>
            <person name="Ritari J."/>
            <person name="Douillard F.P."/>
            <person name="Paul Ross R."/>
            <person name="Yang R."/>
            <person name="Briner A.E."/>
            <person name="Felis G.E."/>
            <person name="de Vos W.M."/>
            <person name="Barrangou R."/>
            <person name="Klaenhammer T.R."/>
            <person name="Caufield P.W."/>
            <person name="Cui Y."/>
            <person name="Zhang H."/>
            <person name="O'Toole P.W."/>
        </authorList>
    </citation>
    <scope>NUCLEOTIDE SEQUENCE [LARGE SCALE GENOMIC DNA]</scope>
    <source>
        <strain evidence="10 11">DSM 14421</strain>
    </source>
</reference>
<dbReference type="PROSITE" id="PS50146">
    <property type="entry name" value="DAGK"/>
    <property type="match status" value="1"/>
</dbReference>
<protein>
    <recommendedName>
        <fullName evidence="9">DAGKc domain-containing protein</fullName>
    </recommendedName>
</protein>
<name>A0A0R1SGE2_9LACO</name>
<evidence type="ECO:0000256" key="7">
    <source>
        <dbReference type="ARBA" id="ARBA00023209"/>
    </source>
</evidence>
<comment type="caution">
    <text evidence="10">The sequence shown here is derived from an EMBL/GenBank/DDBJ whole genome shotgun (WGS) entry which is preliminary data.</text>
</comment>
<evidence type="ECO:0000256" key="2">
    <source>
        <dbReference type="ARBA" id="ARBA00005983"/>
    </source>
</evidence>
<keyword evidence="5" id="KW-0418">Kinase</keyword>
<organism evidence="10 11">
    <name type="scientific">Lentilactobacillus diolivorans DSM 14421</name>
    <dbReference type="NCBI Taxonomy" id="1423739"/>
    <lineage>
        <taxon>Bacteria</taxon>
        <taxon>Bacillati</taxon>
        <taxon>Bacillota</taxon>
        <taxon>Bacilli</taxon>
        <taxon>Lactobacillales</taxon>
        <taxon>Lactobacillaceae</taxon>
        <taxon>Lentilactobacillus</taxon>
    </lineage>
</organism>
<evidence type="ECO:0000256" key="5">
    <source>
        <dbReference type="ARBA" id="ARBA00022777"/>
    </source>
</evidence>
<dbReference type="GO" id="GO:0005524">
    <property type="term" value="F:ATP binding"/>
    <property type="evidence" value="ECO:0007669"/>
    <property type="project" value="UniProtKB-KW"/>
</dbReference>
<dbReference type="NCBIfam" id="TIGR00147">
    <property type="entry name" value="YegS/Rv2252/BmrU family lipid kinase"/>
    <property type="match status" value="1"/>
</dbReference>
<keyword evidence="7" id="KW-0594">Phospholipid biosynthesis</keyword>
<dbReference type="Proteomes" id="UP000052013">
    <property type="component" value="Unassembled WGS sequence"/>
</dbReference>
<evidence type="ECO:0000259" key="9">
    <source>
        <dbReference type="PROSITE" id="PS50146"/>
    </source>
</evidence>
<dbReference type="AlphaFoldDB" id="A0A0R1SGE2"/>
<comment type="cofactor">
    <cofactor evidence="1">
        <name>Mg(2+)</name>
        <dbReference type="ChEBI" id="CHEBI:18420"/>
    </cofactor>
</comment>
<comment type="similarity">
    <text evidence="2">Belongs to the diacylglycerol/lipid kinase family.</text>
</comment>
<dbReference type="SUPFAM" id="SSF111331">
    <property type="entry name" value="NAD kinase/diacylglycerol kinase-like"/>
    <property type="match status" value="1"/>
</dbReference>
<evidence type="ECO:0000256" key="8">
    <source>
        <dbReference type="ARBA" id="ARBA00023264"/>
    </source>
</evidence>
<feature type="domain" description="DAGKc" evidence="9">
    <location>
        <begin position="1"/>
        <end position="143"/>
    </location>
</feature>
<dbReference type="InterPro" id="IPR017438">
    <property type="entry name" value="ATP-NAD_kinase_N"/>
</dbReference>
<dbReference type="InterPro" id="IPR045540">
    <property type="entry name" value="YegS/DAGK_C"/>
</dbReference>
<keyword evidence="7" id="KW-0444">Lipid biosynthesis</keyword>
<dbReference type="EMBL" id="AZEY01000058">
    <property type="protein sequence ID" value="KRL65722.1"/>
    <property type="molecule type" value="Genomic_DNA"/>
</dbReference>
<dbReference type="GO" id="GO:0008654">
    <property type="term" value="P:phospholipid biosynthetic process"/>
    <property type="evidence" value="ECO:0007669"/>
    <property type="project" value="UniProtKB-KW"/>
</dbReference>
<dbReference type="SMART" id="SM00046">
    <property type="entry name" value="DAGKc"/>
    <property type="match status" value="1"/>
</dbReference>
<keyword evidence="8" id="KW-1208">Phospholipid metabolism</keyword>
<dbReference type="InterPro" id="IPR016064">
    <property type="entry name" value="NAD/diacylglycerol_kinase_sf"/>
</dbReference>
<evidence type="ECO:0000256" key="4">
    <source>
        <dbReference type="ARBA" id="ARBA00022741"/>
    </source>
</evidence>
<evidence type="ECO:0000256" key="6">
    <source>
        <dbReference type="ARBA" id="ARBA00022840"/>
    </source>
</evidence>
<sequence>MEYFFIVNPQAGAHNVQKLWPDIETELDKQHIAYRTLITEHDGHAVTLARRALNLINAVSNPNAVIVATGGDGTLHETMVGCMRYYADHPQQPKIPIAFLPVGSGNDFARALKIPLHWESALTQILSCHSATIITIGRFINHDNQTDGYFTNNFGIGLDAAVVHHANHSLLKDSATLGKFSYMAAVFNTLIHFKGFRLTVSVPDQQPTTYQKAYLVTTTNLPYFGGGIKIAPDASVLDDTLDLIVVEKPNIFQLILFIVMLFLKRHLHLRFVHHYTEKKLFLKTEDSRYGQTDGEELGNKTFDLEFGTAKYPFWIK</sequence>
<keyword evidence="3" id="KW-0808">Transferase</keyword>
<evidence type="ECO:0000256" key="3">
    <source>
        <dbReference type="ARBA" id="ARBA00022679"/>
    </source>
</evidence>
<evidence type="ECO:0000313" key="11">
    <source>
        <dbReference type="Proteomes" id="UP000052013"/>
    </source>
</evidence>
<dbReference type="InterPro" id="IPR005218">
    <property type="entry name" value="Diacylglycerol/lipid_kinase"/>
</dbReference>
<proteinExistence type="inferred from homology"/>
<keyword evidence="7" id="KW-0443">Lipid metabolism</keyword>
<dbReference type="PANTHER" id="PTHR12358">
    <property type="entry name" value="SPHINGOSINE KINASE"/>
    <property type="match status" value="1"/>
</dbReference>
<keyword evidence="6" id="KW-0067">ATP-binding</keyword>
<dbReference type="PATRIC" id="fig|1423739.3.peg.3198"/>
<dbReference type="GO" id="GO:0016301">
    <property type="term" value="F:kinase activity"/>
    <property type="evidence" value="ECO:0007669"/>
    <property type="project" value="UniProtKB-KW"/>
</dbReference>
<accession>A0A0R1SGE2</accession>
<dbReference type="Pfam" id="PF19279">
    <property type="entry name" value="YegS_C"/>
    <property type="match status" value="1"/>
</dbReference>
<dbReference type="Gene3D" id="2.60.200.40">
    <property type="match status" value="1"/>
</dbReference>
<dbReference type="RefSeq" id="WP_057864601.1">
    <property type="nucleotide sequence ID" value="NZ_AZEY01000058.1"/>
</dbReference>
<keyword evidence="4" id="KW-0547">Nucleotide-binding</keyword>
<dbReference type="PANTHER" id="PTHR12358:SF54">
    <property type="entry name" value="SPHINGOSINE KINASE RELATED PROTEIN"/>
    <property type="match status" value="1"/>
</dbReference>
<dbReference type="Gene3D" id="3.40.50.10330">
    <property type="entry name" value="Probable inorganic polyphosphate/atp-NAD kinase, domain 1"/>
    <property type="match status" value="1"/>
</dbReference>
<evidence type="ECO:0000256" key="1">
    <source>
        <dbReference type="ARBA" id="ARBA00001946"/>
    </source>
</evidence>
<evidence type="ECO:0000313" key="10">
    <source>
        <dbReference type="EMBL" id="KRL65722.1"/>
    </source>
</evidence>